<organism evidence="1">
    <name type="scientific">Candidatus Kentrum sp. TC</name>
    <dbReference type="NCBI Taxonomy" id="2126339"/>
    <lineage>
        <taxon>Bacteria</taxon>
        <taxon>Pseudomonadati</taxon>
        <taxon>Pseudomonadota</taxon>
        <taxon>Gammaproteobacteria</taxon>
        <taxon>Candidatus Kentrum</taxon>
    </lineage>
</organism>
<dbReference type="AlphaFoldDB" id="A0A450ZF42"/>
<accession>A0A450ZF42</accession>
<evidence type="ECO:0000313" key="1">
    <source>
        <dbReference type="EMBL" id="VFK52390.1"/>
    </source>
</evidence>
<reference evidence="1" key="1">
    <citation type="submission" date="2019-02" db="EMBL/GenBank/DDBJ databases">
        <authorList>
            <person name="Gruber-Vodicka R. H."/>
            <person name="Seah K. B. B."/>
        </authorList>
    </citation>
    <scope>NUCLEOTIDE SEQUENCE</scope>
    <source>
        <strain evidence="1">BECK_BZ123</strain>
    </source>
</reference>
<proteinExistence type="predicted"/>
<protein>
    <submittedName>
        <fullName evidence="1">Uncharacterized protein</fullName>
    </submittedName>
</protein>
<sequence length="73" mass="8440">MGWMGSPARAAPDIASVPKTSNDVRDALIFMFAFRGNFQVVSRFEESYFGFEFQFLAFDGFLPCYDERKSHER</sequence>
<name>A0A450ZF42_9GAMM</name>
<gene>
    <name evidence="1" type="ORF">BECKTC1821D_GA0114238_11771</name>
</gene>
<dbReference type="EMBL" id="CAADFS010000177">
    <property type="protein sequence ID" value="VFK52390.1"/>
    <property type="molecule type" value="Genomic_DNA"/>
</dbReference>